<feature type="repeat" description="ANK" evidence="7">
    <location>
        <begin position="40"/>
        <end position="63"/>
    </location>
</feature>
<reference evidence="8" key="1">
    <citation type="submission" date="2015-12" db="EMBL/GenBank/DDBJ databases">
        <title>De novo transcriptome assembly of four potential Pierce s Disease insect vectors from Arizona vineyards.</title>
        <authorList>
            <person name="Tassone E.E."/>
        </authorList>
    </citation>
    <scope>NUCLEOTIDE SEQUENCE</scope>
</reference>
<evidence type="ECO:0000256" key="4">
    <source>
        <dbReference type="ARBA" id="ARBA00022803"/>
    </source>
</evidence>
<dbReference type="PROSITE" id="PS50297">
    <property type="entry name" value="ANK_REP_REGION"/>
    <property type="match status" value="6"/>
</dbReference>
<gene>
    <name evidence="8" type="ORF">g.5489</name>
</gene>
<protein>
    <submittedName>
        <fullName evidence="8">Uncharacterized protein</fullName>
    </submittedName>
</protein>
<dbReference type="PRINTS" id="PR01415">
    <property type="entry name" value="ANKYRIN"/>
</dbReference>
<feature type="repeat" description="ANK" evidence="7">
    <location>
        <begin position="115"/>
        <end position="147"/>
    </location>
</feature>
<comment type="similarity">
    <text evidence="6">Belongs to the fem-1 family.</text>
</comment>
<dbReference type="AlphaFoldDB" id="A0A1B6E6C9"/>
<keyword evidence="4" id="KW-0802">TPR repeat</keyword>
<evidence type="ECO:0000256" key="3">
    <source>
        <dbReference type="ARBA" id="ARBA00022786"/>
    </source>
</evidence>
<keyword evidence="5 7" id="KW-0040">ANK repeat</keyword>
<dbReference type="EMBL" id="GEDC01003802">
    <property type="protein sequence ID" value="JAS33496.1"/>
    <property type="molecule type" value="Transcribed_RNA"/>
</dbReference>
<accession>A0A1B6E6C9</accession>
<organism evidence="8">
    <name type="scientific">Clastoptera arizonana</name>
    <name type="common">Arizona spittle bug</name>
    <dbReference type="NCBI Taxonomy" id="38151"/>
    <lineage>
        <taxon>Eukaryota</taxon>
        <taxon>Metazoa</taxon>
        <taxon>Ecdysozoa</taxon>
        <taxon>Arthropoda</taxon>
        <taxon>Hexapoda</taxon>
        <taxon>Insecta</taxon>
        <taxon>Pterygota</taxon>
        <taxon>Neoptera</taxon>
        <taxon>Paraneoptera</taxon>
        <taxon>Hemiptera</taxon>
        <taxon>Auchenorrhyncha</taxon>
        <taxon>Cercopoidea</taxon>
        <taxon>Clastopteridae</taxon>
        <taxon>Clastoptera</taxon>
    </lineage>
</organism>
<dbReference type="Gene3D" id="1.25.40.10">
    <property type="entry name" value="Tetratricopeptide repeat domain"/>
    <property type="match status" value="1"/>
</dbReference>
<dbReference type="SUPFAM" id="SSF48403">
    <property type="entry name" value="Ankyrin repeat"/>
    <property type="match status" value="2"/>
</dbReference>
<dbReference type="PANTHER" id="PTHR24171:SF10">
    <property type="entry name" value="ANKYRIN REPEAT DOMAIN-CONTAINING PROTEIN 29-LIKE"/>
    <property type="match status" value="1"/>
</dbReference>
<comment type="pathway">
    <text evidence="1">Protein modification; protein ubiquitination.</text>
</comment>
<dbReference type="InterPro" id="IPR011990">
    <property type="entry name" value="TPR-like_helical_dom_sf"/>
</dbReference>
<evidence type="ECO:0000256" key="1">
    <source>
        <dbReference type="ARBA" id="ARBA00004906"/>
    </source>
</evidence>
<evidence type="ECO:0000256" key="6">
    <source>
        <dbReference type="ARBA" id="ARBA00038500"/>
    </source>
</evidence>
<feature type="repeat" description="ANK" evidence="7">
    <location>
        <begin position="82"/>
        <end position="114"/>
    </location>
</feature>
<evidence type="ECO:0000256" key="5">
    <source>
        <dbReference type="ARBA" id="ARBA00023043"/>
    </source>
</evidence>
<keyword evidence="2" id="KW-0677">Repeat</keyword>
<dbReference type="InterPro" id="IPR036770">
    <property type="entry name" value="Ankyrin_rpt-contain_sf"/>
</dbReference>
<dbReference type="FunFam" id="1.25.40.10:FF:000104">
    <property type="entry name" value="Fem-1 homolog c (C.elegans)"/>
    <property type="match status" value="1"/>
</dbReference>
<evidence type="ECO:0000256" key="7">
    <source>
        <dbReference type="PROSITE-ProRule" id="PRU00023"/>
    </source>
</evidence>
<dbReference type="Gene3D" id="1.25.40.20">
    <property type="entry name" value="Ankyrin repeat-containing domain"/>
    <property type="match status" value="4"/>
</dbReference>
<dbReference type="PROSITE" id="PS50088">
    <property type="entry name" value="ANK_REPEAT"/>
    <property type="match status" value="7"/>
</dbReference>
<evidence type="ECO:0000313" key="8">
    <source>
        <dbReference type="EMBL" id="JAS33496.1"/>
    </source>
</evidence>
<feature type="repeat" description="ANK" evidence="7">
    <location>
        <begin position="181"/>
        <end position="213"/>
    </location>
</feature>
<proteinExistence type="inferred from homology"/>
<dbReference type="SMART" id="SM00248">
    <property type="entry name" value="ANK"/>
    <property type="match status" value="8"/>
</dbReference>
<feature type="repeat" description="ANK" evidence="7">
    <location>
        <begin position="490"/>
        <end position="535"/>
    </location>
</feature>
<dbReference type="PANTHER" id="PTHR24171">
    <property type="entry name" value="ANKYRIN REPEAT DOMAIN-CONTAINING PROTEIN 39-RELATED"/>
    <property type="match status" value="1"/>
</dbReference>
<feature type="repeat" description="ANK" evidence="7">
    <location>
        <begin position="536"/>
        <end position="570"/>
    </location>
</feature>
<name>A0A1B6E6C9_9HEMI</name>
<dbReference type="InterPro" id="IPR002110">
    <property type="entry name" value="Ankyrin_rpt"/>
</dbReference>
<evidence type="ECO:0000256" key="2">
    <source>
        <dbReference type="ARBA" id="ARBA00022737"/>
    </source>
</evidence>
<dbReference type="Pfam" id="PF12796">
    <property type="entry name" value="Ank_2"/>
    <property type="match status" value="4"/>
</dbReference>
<feature type="repeat" description="ANK" evidence="7">
    <location>
        <begin position="148"/>
        <end position="180"/>
    </location>
</feature>
<sequence length="626" mass="69697">MDFTNAVYNAARDGKIRRLKVFLDHRSADEILMLVGAKTNGATPLVMACRNGHHNVVEYLVDRCKADFEQPGSVVFEGETIEGAPPLWCAAAAGHFPVVKFLVQQGANVNATTRTNSTPLRAACFDGHFEIAKFLVGKGADIEVSNRHGHTCLMIACYKGHYQIAKYLLSLGAKVNRKSVKGNTALHDCAESGSLDILKMLIQFGAIMDVDSYGMTPLLAASVTGHTHIVEYLIQLPYLVSCKESIDALELLGATYVDKKREMIGALELWKRAMEIRYEFSPYILKPPQPVTIEAYDHTREIRTLEELDDLLADPDEMRMQALLIRERILGPAHPDTSYYIRYRGAVYADAGKFSRCIALWSYALDMQQTMLEPLNPMTQSSLFSFTELFSFMMGEVGRSSARGIQIPPIAFCDIINIVQKAINEVVNGVATLEKLPGDRDPSHLHRVLVIAIHLTCLLARTMPQLSPQQRHEAHKMLYSLISLKVKGRNGQTALHLACSSEAILIERYPACRFPLPMLVEMMLNVGADVNAKDDLGNTPLHLAATSRPCPPKLVNTLLMHGAHLDTIDKQGKTFKDLLQTQELHEIVNPIHFTKLSCLAAQVIRRHGIKFKGEIPAHLDEFVMLH</sequence>
<keyword evidence="3" id="KW-0833">Ubl conjugation pathway</keyword>